<dbReference type="STRING" id="29139.ENSVURP00010000019"/>
<keyword evidence="8" id="KW-0999">Mitochondrion inner membrane</keyword>
<dbReference type="InterPro" id="IPR018628">
    <property type="entry name" value="Coa3_CC"/>
</dbReference>
<feature type="domain" description="Cytochrome c oxidase assembly factor 3 mitochondrial coiled-coil" evidence="9">
    <location>
        <begin position="67"/>
        <end position="111"/>
    </location>
</feature>
<reference evidence="11" key="1">
    <citation type="submission" date="2018-12" db="EMBL/GenBank/DDBJ databases">
        <authorList>
            <person name="Yazar S."/>
        </authorList>
    </citation>
    <scope>NUCLEOTIDE SEQUENCE [LARGE SCALE GENOMIC DNA]</scope>
</reference>
<comment type="function">
    <text evidence="1">Core component of the MITRAC (mitochondrial translation regulation assembly intermediate of cytochrome c oxidase complex) complex, that regulates cytochrome c oxidase assembly. MITRAC complexes regulate both translation of mitochondrial encoded components and assembly of nuclear-encoded components imported in mitochondrion. Required for efficient translation of MT-CO1 and mitochondrial respiratory chain complex IV assembly.</text>
</comment>
<reference evidence="10" key="2">
    <citation type="submission" date="2025-08" db="UniProtKB">
        <authorList>
            <consortium name="Ensembl"/>
        </authorList>
    </citation>
    <scope>IDENTIFICATION</scope>
</reference>
<keyword evidence="4 8" id="KW-0812">Transmembrane</keyword>
<evidence type="ECO:0000256" key="3">
    <source>
        <dbReference type="ARBA" id="ARBA00007035"/>
    </source>
</evidence>
<dbReference type="Pfam" id="PF09813">
    <property type="entry name" value="Coa3_cc"/>
    <property type="match status" value="1"/>
</dbReference>
<evidence type="ECO:0000256" key="1">
    <source>
        <dbReference type="ARBA" id="ARBA00003429"/>
    </source>
</evidence>
<sequence length="121" mass="12882">MTNRLPSSLVCAGALTPSGAGRGVRWLMLVLAERDPRPGRPRQCSTREKLSPAQLHFMGQVELSLPVAENASAAAGPSILMGLSIGALVLAIYGYPLYPLAREQFLDDLEDKAKASGTNHP</sequence>
<dbReference type="PANTHER" id="PTHR15642">
    <property type="entry name" value="CYTOCHROME C OXIDASE ASSEMBLY FACTOR 3, MITOCHONDRIAL"/>
    <property type="match status" value="1"/>
</dbReference>
<feature type="transmembrane region" description="Helical" evidence="8">
    <location>
        <begin position="74"/>
        <end position="95"/>
    </location>
</feature>
<keyword evidence="6 8" id="KW-0496">Mitochondrion</keyword>
<dbReference type="InterPro" id="IPR041752">
    <property type="entry name" value="Coa3"/>
</dbReference>
<evidence type="ECO:0000256" key="4">
    <source>
        <dbReference type="ARBA" id="ARBA00022692"/>
    </source>
</evidence>
<comment type="subunit">
    <text evidence="8">Component of 250-400 kDa complexes called cytochrome oxidase assembly intermediates or COA complexes.</text>
</comment>
<keyword evidence="11" id="KW-1185">Reference proteome</keyword>
<evidence type="ECO:0000256" key="8">
    <source>
        <dbReference type="RuleBase" id="RU367056"/>
    </source>
</evidence>
<dbReference type="GO" id="GO:0005743">
    <property type="term" value="C:mitochondrial inner membrane"/>
    <property type="evidence" value="ECO:0007669"/>
    <property type="project" value="UniProtKB-UniRule"/>
</dbReference>
<organism evidence="10 11">
    <name type="scientific">Vombatus ursinus</name>
    <name type="common">Common wombat</name>
    <dbReference type="NCBI Taxonomy" id="29139"/>
    <lineage>
        <taxon>Eukaryota</taxon>
        <taxon>Metazoa</taxon>
        <taxon>Chordata</taxon>
        <taxon>Craniata</taxon>
        <taxon>Vertebrata</taxon>
        <taxon>Euteleostomi</taxon>
        <taxon>Mammalia</taxon>
        <taxon>Metatheria</taxon>
        <taxon>Diprotodontia</taxon>
        <taxon>Vombatidae</taxon>
        <taxon>Vombatus</taxon>
    </lineage>
</organism>
<dbReference type="PANTHER" id="PTHR15642:SF3">
    <property type="entry name" value="CYTOCHROME C OXIDASE ASSEMBLY FACTOR 3 HOMOLOG, MITOCHONDRIAL"/>
    <property type="match status" value="1"/>
</dbReference>
<proteinExistence type="inferred from homology"/>
<dbReference type="Proteomes" id="UP000314987">
    <property type="component" value="Unassembled WGS sequence"/>
</dbReference>
<protein>
    <recommendedName>
        <fullName evidence="8">Cytochrome c oxidase assembly factor 3</fullName>
    </recommendedName>
</protein>
<evidence type="ECO:0000313" key="10">
    <source>
        <dbReference type="Ensembl" id="ENSVURP00010000019.1"/>
    </source>
</evidence>
<dbReference type="AlphaFoldDB" id="A0A4X2JLV1"/>
<comment type="subcellular location">
    <subcellularLocation>
        <location evidence="2">Mitochondrion membrane</location>
        <topology evidence="2">Single-pass membrane protein</topology>
    </subcellularLocation>
</comment>
<evidence type="ECO:0000256" key="7">
    <source>
        <dbReference type="ARBA" id="ARBA00023136"/>
    </source>
</evidence>
<accession>A0A4X2JLV1</accession>
<comment type="similarity">
    <text evidence="3 8">Belongs to the COA3 family.</text>
</comment>
<keyword evidence="7 8" id="KW-0472">Membrane</keyword>
<keyword evidence="5 8" id="KW-1133">Transmembrane helix</keyword>
<reference evidence="10" key="3">
    <citation type="submission" date="2025-09" db="UniProtKB">
        <authorList>
            <consortium name="Ensembl"/>
        </authorList>
    </citation>
    <scope>IDENTIFICATION</scope>
</reference>
<evidence type="ECO:0000256" key="5">
    <source>
        <dbReference type="ARBA" id="ARBA00022989"/>
    </source>
</evidence>
<evidence type="ECO:0000259" key="9">
    <source>
        <dbReference type="Pfam" id="PF09813"/>
    </source>
</evidence>
<evidence type="ECO:0000256" key="6">
    <source>
        <dbReference type="ARBA" id="ARBA00023128"/>
    </source>
</evidence>
<dbReference type="Ensembl" id="ENSVURT00010000020.1">
    <property type="protein sequence ID" value="ENSVURP00010000019.1"/>
    <property type="gene ID" value="ENSVURG00010000015.1"/>
</dbReference>
<evidence type="ECO:0000256" key="2">
    <source>
        <dbReference type="ARBA" id="ARBA00004304"/>
    </source>
</evidence>
<name>A0A4X2JLV1_VOMUR</name>
<comment type="function">
    <text evidence="8">Required for assembly of cytochrome c oxidase (complex IV).</text>
</comment>
<evidence type="ECO:0000313" key="11">
    <source>
        <dbReference type="Proteomes" id="UP000314987"/>
    </source>
</evidence>
<dbReference type="GO" id="GO:0033617">
    <property type="term" value="P:mitochondrial respiratory chain complex IV assembly"/>
    <property type="evidence" value="ECO:0007669"/>
    <property type="project" value="UniProtKB-UniRule"/>
</dbReference>